<dbReference type="GO" id="GO:0005886">
    <property type="term" value="C:plasma membrane"/>
    <property type="evidence" value="ECO:0007669"/>
    <property type="project" value="UniProtKB-SubCell"/>
</dbReference>
<comment type="caution">
    <text evidence="9">The sequence shown here is derived from an EMBL/GenBank/DDBJ whole genome shotgun (WGS) entry which is preliminary data.</text>
</comment>
<protein>
    <submittedName>
        <fullName evidence="9">Carbohydrate ABC transporter permease</fullName>
    </submittedName>
</protein>
<dbReference type="PROSITE" id="PS50928">
    <property type="entry name" value="ABC_TM1"/>
    <property type="match status" value="1"/>
</dbReference>
<keyword evidence="3" id="KW-1003">Cell membrane</keyword>
<evidence type="ECO:0000256" key="3">
    <source>
        <dbReference type="ARBA" id="ARBA00022475"/>
    </source>
</evidence>
<proteinExistence type="inferred from homology"/>
<dbReference type="EMBL" id="JAGYPN010000001">
    <property type="protein sequence ID" value="MBS4221152.1"/>
    <property type="molecule type" value="Genomic_DNA"/>
</dbReference>
<keyword evidence="2 7" id="KW-0813">Transport</keyword>
<dbReference type="AlphaFoldDB" id="A0A942UK33"/>
<sequence length="279" mass="31983">MSLRVAKFSYKLLIYVLLVAMSIVFLFPFLWMLSTSLKDSALIFQFPPQWIPDPIRWKNYADAFQYAPFLRYFLNSTFITVLGVIGEVMSAAVVAYGFARLQFWGKNVLFIIVLATMMLPGEVTMIPVFIMFSKIGWVDTYLPLIIPSYFGGPAFFIFMLRQFFLTLPTELEEAARIDGCNTFQIFNKVMLPLSKPALAVVAIFSFHGKWNDFLGPLIYLNTMEKFTVQLGLAMFQGMFKTEWALLMAASIMVLLPVLTMFFFFQKYFIEGIKLTGIKG</sequence>
<organism evidence="9 10">
    <name type="scientific">Lederbergia citrea</name>
    <dbReference type="NCBI Taxonomy" id="2833581"/>
    <lineage>
        <taxon>Bacteria</taxon>
        <taxon>Bacillati</taxon>
        <taxon>Bacillota</taxon>
        <taxon>Bacilli</taxon>
        <taxon>Bacillales</taxon>
        <taxon>Bacillaceae</taxon>
        <taxon>Lederbergia</taxon>
    </lineage>
</organism>
<feature type="transmembrane region" description="Helical" evidence="7">
    <location>
        <begin position="144"/>
        <end position="164"/>
    </location>
</feature>
<evidence type="ECO:0000256" key="5">
    <source>
        <dbReference type="ARBA" id="ARBA00022989"/>
    </source>
</evidence>
<evidence type="ECO:0000256" key="2">
    <source>
        <dbReference type="ARBA" id="ARBA00022448"/>
    </source>
</evidence>
<evidence type="ECO:0000256" key="7">
    <source>
        <dbReference type="RuleBase" id="RU363032"/>
    </source>
</evidence>
<dbReference type="InterPro" id="IPR035906">
    <property type="entry name" value="MetI-like_sf"/>
</dbReference>
<comment type="subcellular location">
    <subcellularLocation>
        <location evidence="1 7">Cell membrane</location>
        <topology evidence="1 7">Multi-pass membrane protein</topology>
    </subcellularLocation>
</comment>
<evidence type="ECO:0000256" key="6">
    <source>
        <dbReference type="ARBA" id="ARBA00023136"/>
    </source>
</evidence>
<feature type="transmembrane region" description="Helical" evidence="7">
    <location>
        <begin position="185"/>
        <end position="206"/>
    </location>
</feature>
<feature type="domain" description="ABC transmembrane type-1" evidence="8">
    <location>
        <begin position="73"/>
        <end position="264"/>
    </location>
</feature>
<comment type="similarity">
    <text evidence="7">Belongs to the binding-protein-dependent transport system permease family.</text>
</comment>
<dbReference type="Proteomes" id="UP000676456">
    <property type="component" value="Unassembled WGS sequence"/>
</dbReference>
<accession>A0A942UK33</accession>
<feature type="transmembrane region" description="Helical" evidence="7">
    <location>
        <begin position="108"/>
        <end position="132"/>
    </location>
</feature>
<dbReference type="GO" id="GO:0055085">
    <property type="term" value="P:transmembrane transport"/>
    <property type="evidence" value="ECO:0007669"/>
    <property type="project" value="InterPro"/>
</dbReference>
<keyword evidence="6 7" id="KW-0472">Membrane</keyword>
<evidence type="ECO:0000313" key="9">
    <source>
        <dbReference type="EMBL" id="MBS4221152.1"/>
    </source>
</evidence>
<evidence type="ECO:0000256" key="1">
    <source>
        <dbReference type="ARBA" id="ARBA00004651"/>
    </source>
</evidence>
<reference evidence="9 10" key="1">
    <citation type="submission" date="2021-05" db="EMBL/GenBank/DDBJ databases">
        <title>Novel Bacillus species.</title>
        <authorList>
            <person name="Liu G."/>
        </authorList>
    </citation>
    <scope>NUCLEOTIDE SEQUENCE [LARGE SCALE GENOMIC DNA]</scope>
    <source>
        <strain evidence="9 10">FJAT-49682</strain>
    </source>
</reference>
<dbReference type="PANTHER" id="PTHR43744:SF8">
    <property type="entry name" value="SN-GLYCEROL-3-PHOSPHATE TRANSPORT SYSTEM PERMEASE PROTEIN UGPE"/>
    <property type="match status" value="1"/>
</dbReference>
<keyword evidence="10" id="KW-1185">Reference proteome</keyword>
<dbReference type="Gene3D" id="1.10.3720.10">
    <property type="entry name" value="MetI-like"/>
    <property type="match status" value="1"/>
</dbReference>
<keyword evidence="4 7" id="KW-0812">Transmembrane</keyword>
<dbReference type="InterPro" id="IPR000515">
    <property type="entry name" value="MetI-like"/>
</dbReference>
<feature type="transmembrane region" description="Helical" evidence="7">
    <location>
        <begin position="243"/>
        <end position="264"/>
    </location>
</feature>
<dbReference type="Pfam" id="PF00528">
    <property type="entry name" value="BPD_transp_1"/>
    <property type="match status" value="1"/>
</dbReference>
<evidence type="ECO:0000256" key="4">
    <source>
        <dbReference type="ARBA" id="ARBA00022692"/>
    </source>
</evidence>
<keyword evidence="5 7" id="KW-1133">Transmembrane helix</keyword>
<feature type="transmembrane region" description="Helical" evidence="7">
    <location>
        <begin position="72"/>
        <end position="96"/>
    </location>
</feature>
<dbReference type="SUPFAM" id="SSF161098">
    <property type="entry name" value="MetI-like"/>
    <property type="match status" value="1"/>
</dbReference>
<gene>
    <name evidence="9" type="ORF">KHA91_00095</name>
</gene>
<dbReference type="PANTHER" id="PTHR43744">
    <property type="entry name" value="ABC TRANSPORTER PERMEASE PROTEIN MG189-RELATED-RELATED"/>
    <property type="match status" value="1"/>
</dbReference>
<feature type="transmembrane region" description="Helical" evidence="7">
    <location>
        <begin position="12"/>
        <end position="33"/>
    </location>
</feature>
<evidence type="ECO:0000313" key="10">
    <source>
        <dbReference type="Proteomes" id="UP000676456"/>
    </source>
</evidence>
<name>A0A942UK33_9BACI</name>
<dbReference type="CDD" id="cd06261">
    <property type="entry name" value="TM_PBP2"/>
    <property type="match status" value="1"/>
</dbReference>
<evidence type="ECO:0000259" key="8">
    <source>
        <dbReference type="PROSITE" id="PS50928"/>
    </source>
</evidence>